<dbReference type="SUPFAM" id="SSF55486">
    <property type="entry name" value="Metalloproteases ('zincins'), catalytic domain"/>
    <property type="match status" value="1"/>
</dbReference>
<gene>
    <name evidence="13" type="primary">ACE</name>
    <name evidence="13" type="ORF">EVAR_7373_1</name>
</gene>
<evidence type="ECO:0000256" key="6">
    <source>
        <dbReference type="PIRSR" id="PIRSR601548-10"/>
    </source>
</evidence>
<keyword evidence="12" id="KW-0378">Hydrolase</keyword>
<dbReference type="PRINTS" id="PR00791">
    <property type="entry name" value="PEPDIPTASEA"/>
</dbReference>
<comment type="caution">
    <text evidence="13">The sequence shown here is derived from an EMBL/GenBank/DDBJ whole genome shotgun (WGS) entry which is preliminary data.</text>
</comment>
<keyword evidence="8 12" id="KW-0862">Zinc</keyword>
<comment type="similarity">
    <text evidence="1 11 12">Belongs to the peptidase M2 family.</text>
</comment>
<dbReference type="AlphaFoldDB" id="A0A4C1V7N7"/>
<dbReference type="PROSITE" id="PS52011">
    <property type="entry name" value="PEPTIDASE_M2"/>
    <property type="match status" value="1"/>
</dbReference>
<evidence type="ECO:0000256" key="10">
    <source>
        <dbReference type="PIRSR" id="PIRSR601548-8"/>
    </source>
</evidence>
<evidence type="ECO:0000256" key="11">
    <source>
        <dbReference type="PROSITE-ProRule" id="PRU01355"/>
    </source>
</evidence>
<keyword evidence="12" id="KW-0482">Metalloprotease</keyword>
<keyword evidence="2" id="KW-0732">Signal</keyword>
<dbReference type="PANTHER" id="PTHR10514:SF45">
    <property type="entry name" value="ANGIOTENSIN-CONVERTING ENZYME"/>
    <property type="match status" value="1"/>
</dbReference>
<dbReference type="PANTHER" id="PTHR10514">
    <property type="entry name" value="ANGIOTENSIN-CONVERTING ENZYME"/>
    <property type="match status" value="1"/>
</dbReference>
<feature type="active site" description="Proton donor 1" evidence="5">
    <location>
        <position position="224"/>
    </location>
</feature>
<keyword evidence="14" id="KW-1185">Reference proteome</keyword>
<keyword evidence="12" id="KW-0645">Protease</keyword>
<dbReference type="GO" id="GO:0005886">
    <property type="term" value="C:plasma membrane"/>
    <property type="evidence" value="ECO:0007669"/>
    <property type="project" value="TreeGrafter"/>
</dbReference>
<protein>
    <recommendedName>
        <fullName evidence="12">Angiotensin-converting enzyme</fullName>
        <ecNumber evidence="12">3.4.-.-</ecNumber>
    </recommendedName>
</protein>
<dbReference type="InterPro" id="IPR001548">
    <property type="entry name" value="Peptidase_M2"/>
</dbReference>
<keyword evidence="3 9" id="KW-1015">Disulfide bond</keyword>
<dbReference type="GO" id="GO:0006508">
    <property type="term" value="P:proteolysis"/>
    <property type="evidence" value="ECO:0007669"/>
    <property type="project" value="UniProtKB-KW"/>
</dbReference>
<feature type="binding site" evidence="10">
    <location>
        <position position="148"/>
    </location>
    <ligand>
        <name>Zn(2+)</name>
        <dbReference type="ChEBI" id="CHEBI:29105"/>
        <label>2</label>
        <note>catalytic</note>
    </ligand>
</feature>
<accession>A0A4C1V7N7</accession>
<feature type="active site" description="Proton acceptor 1" evidence="5">
    <location>
        <position position="121"/>
    </location>
</feature>
<evidence type="ECO:0000256" key="8">
    <source>
        <dbReference type="PIRSR" id="PIRSR601548-3"/>
    </source>
</evidence>
<feature type="binding site" evidence="8">
    <location>
        <position position="148"/>
    </location>
    <ligand>
        <name>Zn(2+)</name>
        <dbReference type="ChEBI" id="CHEBI:29105"/>
        <label>1</label>
        <note>catalytic</note>
    </ligand>
</feature>
<keyword evidence="12" id="KW-0121">Carboxypeptidase</keyword>
<dbReference type="EC" id="3.4.-.-" evidence="12"/>
<proteinExistence type="inferred from homology"/>
<feature type="binding site" evidence="8">
    <location>
        <position position="124"/>
    </location>
    <ligand>
        <name>Zn(2+)</name>
        <dbReference type="ChEBI" id="CHEBI:29105"/>
        <label>1</label>
        <note>catalytic</note>
    </ligand>
</feature>
<feature type="binding site" evidence="8">
    <location>
        <position position="120"/>
    </location>
    <ligand>
        <name>Zn(2+)</name>
        <dbReference type="ChEBI" id="CHEBI:29105"/>
        <label>1</label>
        <note>catalytic</note>
    </ligand>
</feature>
<evidence type="ECO:0000256" key="2">
    <source>
        <dbReference type="ARBA" id="ARBA00022729"/>
    </source>
</evidence>
<dbReference type="OrthoDB" id="10029630at2759"/>
<dbReference type="Proteomes" id="UP000299102">
    <property type="component" value="Unassembled WGS sequence"/>
</dbReference>
<dbReference type="GO" id="GO:0008237">
    <property type="term" value="F:metallopeptidase activity"/>
    <property type="evidence" value="ECO:0007669"/>
    <property type="project" value="UniProtKB-KW"/>
</dbReference>
<name>A0A4C1V7N7_EUMVA</name>
<evidence type="ECO:0000313" key="13">
    <source>
        <dbReference type="EMBL" id="GBP34322.1"/>
    </source>
</evidence>
<keyword evidence="4 6" id="KW-0325">Glycoprotein</keyword>
<reference evidence="13 14" key="1">
    <citation type="journal article" date="2019" name="Commun. Biol.">
        <title>The bagworm genome reveals a unique fibroin gene that provides high tensile strength.</title>
        <authorList>
            <person name="Kono N."/>
            <person name="Nakamura H."/>
            <person name="Ohtoshi R."/>
            <person name="Tomita M."/>
            <person name="Numata K."/>
            <person name="Arakawa K."/>
        </authorList>
    </citation>
    <scope>NUCLEOTIDE SEQUENCE [LARGE SCALE GENOMIC DNA]</scope>
</reference>
<feature type="binding site" evidence="10">
    <location>
        <position position="120"/>
    </location>
    <ligand>
        <name>Zn(2+)</name>
        <dbReference type="ChEBI" id="CHEBI:29105"/>
        <label>2</label>
        <note>catalytic</note>
    </ligand>
</feature>
<dbReference type="STRING" id="151549.A0A4C1V7N7"/>
<evidence type="ECO:0000256" key="3">
    <source>
        <dbReference type="ARBA" id="ARBA00023157"/>
    </source>
</evidence>
<dbReference type="Pfam" id="PF01401">
    <property type="entry name" value="Peptidase_M2"/>
    <property type="match status" value="1"/>
</dbReference>
<dbReference type="EMBL" id="BGZK01000287">
    <property type="protein sequence ID" value="GBP34322.1"/>
    <property type="molecule type" value="Genomic_DNA"/>
</dbReference>
<dbReference type="GO" id="GO:0004180">
    <property type="term" value="F:carboxypeptidase activity"/>
    <property type="evidence" value="ECO:0007669"/>
    <property type="project" value="UniProtKB-KW"/>
</dbReference>
<keyword evidence="8 12" id="KW-0479">Metal-binding</keyword>
<feature type="disulfide bond" evidence="9">
    <location>
        <begin position="249"/>
        <end position="261"/>
    </location>
</feature>
<evidence type="ECO:0000256" key="1">
    <source>
        <dbReference type="ARBA" id="ARBA00008139"/>
    </source>
</evidence>
<dbReference type="GO" id="GO:0046872">
    <property type="term" value="F:metal ion binding"/>
    <property type="evidence" value="ECO:0007669"/>
    <property type="project" value="UniProtKB-KW"/>
</dbReference>
<comment type="cofactor">
    <cofactor evidence="12">
        <name>Zn(2+)</name>
        <dbReference type="ChEBI" id="CHEBI:29105"/>
    </cofactor>
    <text evidence="12">Binds 1 zinc ion per subunit.</text>
</comment>
<sequence>MNLGYRIFIKARGTTSEKSLEAFGRELAGATLTASHAHGPSGGLRRRDLHLRCQNSSCLSHVRPLSLFYSDASADGVEERSLAPRSRSHARLRRNATMSHAFSIKQCTEVTMQDLISTHHEMAHIQYYLQYSEQPQLFRDGANPAFHEAVANAATLSVYNLPHLQRIGLYNNRSHDSYEVGMNFLMSMALEKVAYLPFAFMVDQGVVPPIARTEADFDPGSKYHIISDQEYVKYYLATVLEFQIFEQLCAAAGHAGHLHDCDVYRSRDAGRLLSEIMQSGASKPAPEVIRALTRGKTNRVSPEALVKYFRLLELWLRVQNRDEAVIGWHSDTGDVAMFAPRTGAAPRHAITNTLLITLFLICVI</sequence>
<feature type="glycosylation site" description="N-linked (GlcNAc...) asparagine; partial" evidence="6">
    <location>
        <position position="298"/>
    </location>
</feature>
<evidence type="ECO:0000256" key="9">
    <source>
        <dbReference type="PIRSR" id="PIRSR601548-4"/>
    </source>
</evidence>
<dbReference type="GO" id="GO:0008241">
    <property type="term" value="F:peptidyl-dipeptidase activity"/>
    <property type="evidence" value="ECO:0007669"/>
    <property type="project" value="InterPro"/>
</dbReference>
<evidence type="ECO:0000256" key="5">
    <source>
        <dbReference type="PIRSR" id="PIRSR601548-1"/>
    </source>
</evidence>
<evidence type="ECO:0000256" key="7">
    <source>
        <dbReference type="PIRSR" id="PIRSR601548-11"/>
    </source>
</evidence>
<feature type="active site" description="Proton donor 2" evidence="7">
    <location>
        <position position="224"/>
    </location>
</feature>
<feature type="active site" description="Proton acceptor 2" evidence="7">
    <location>
        <position position="121"/>
    </location>
</feature>
<feature type="binding site" evidence="10">
    <location>
        <position position="124"/>
    </location>
    <ligand>
        <name>Zn(2+)</name>
        <dbReference type="ChEBI" id="CHEBI:29105"/>
        <label>2</label>
        <note>catalytic</note>
    </ligand>
</feature>
<organism evidence="13 14">
    <name type="scientific">Eumeta variegata</name>
    <name type="common">Bagworm moth</name>
    <name type="synonym">Eumeta japonica</name>
    <dbReference type="NCBI Taxonomy" id="151549"/>
    <lineage>
        <taxon>Eukaryota</taxon>
        <taxon>Metazoa</taxon>
        <taxon>Ecdysozoa</taxon>
        <taxon>Arthropoda</taxon>
        <taxon>Hexapoda</taxon>
        <taxon>Insecta</taxon>
        <taxon>Pterygota</taxon>
        <taxon>Neoptera</taxon>
        <taxon>Endopterygota</taxon>
        <taxon>Lepidoptera</taxon>
        <taxon>Glossata</taxon>
        <taxon>Ditrysia</taxon>
        <taxon>Tineoidea</taxon>
        <taxon>Psychidae</taxon>
        <taxon>Oiketicinae</taxon>
        <taxon>Eumeta</taxon>
    </lineage>
</organism>
<evidence type="ECO:0000256" key="12">
    <source>
        <dbReference type="RuleBase" id="RU361144"/>
    </source>
</evidence>
<evidence type="ECO:0000256" key="4">
    <source>
        <dbReference type="ARBA" id="ARBA00023180"/>
    </source>
</evidence>
<comment type="caution">
    <text evidence="11">Lacks conserved residue(s) required for the propagation of feature annotation.</text>
</comment>
<evidence type="ECO:0000313" key="14">
    <source>
        <dbReference type="Proteomes" id="UP000299102"/>
    </source>
</evidence>